<evidence type="ECO:0000259" key="1">
    <source>
        <dbReference type="PROSITE" id="PS50186"/>
    </source>
</evidence>
<dbReference type="STRING" id="43989.cce_1172"/>
<dbReference type="Gene3D" id="1.10.10.10">
    <property type="entry name" value="Winged helix-like DNA-binding domain superfamily/Winged helix DNA-binding domain"/>
    <property type="match status" value="1"/>
</dbReference>
<dbReference type="InterPro" id="IPR036388">
    <property type="entry name" value="WH-like_DNA-bd_sf"/>
</dbReference>
<protein>
    <recommendedName>
        <fullName evidence="1">DEP domain-containing protein</fullName>
    </recommendedName>
</protein>
<dbReference type="KEGG" id="cyt:cce_1172"/>
<dbReference type="SUPFAM" id="SSF46785">
    <property type="entry name" value="Winged helix' DNA-binding domain"/>
    <property type="match status" value="1"/>
</dbReference>
<dbReference type="OrthoDB" id="425349at2"/>
<evidence type="ECO:0000313" key="3">
    <source>
        <dbReference type="Proteomes" id="UP000001203"/>
    </source>
</evidence>
<feature type="domain" description="DEP" evidence="1">
    <location>
        <begin position="114"/>
        <end position="187"/>
    </location>
</feature>
<dbReference type="GO" id="GO:0035556">
    <property type="term" value="P:intracellular signal transduction"/>
    <property type="evidence" value="ECO:0007669"/>
    <property type="project" value="InterPro"/>
</dbReference>
<dbReference type="EMBL" id="CP000806">
    <property type="protein sequence ID" value="ACB50522.1"/>
    <property type="molecule type" value="Genomic_DNA"/>
</dbReference>
<dbReference type="HOGENOM" id="CLU_1320248_0_0_3"/>
<dbReference type="PANTHER" id="PTHR22829">
    <property type="entry name" value="DEP DOMAIN PROTEIN"/>
    <property type="match status" value="1"/>
</dbReference>
<proteinExistence type="predicted"/>
<name>B1WUS1_CROS5</name>
<sequence length="189" mass="22355">MGTAMKILDHKQVKYCNLVRRQEDNLQYLPGLMFKNKLFVKDKSFTIEQQKEAQDYGKKQFLENKGQKGYLLLEDVTGFIIWRESDEVEVWKNTSKNNVSATTDLDKLIDKIRSENGVKIKNRRHRLTLYPKCFIGSDLVDWLTKNLSISSEEAVKIGQELIDKKIIHHVSNEHQFENDYLFYRFFVDE</sequence>
<dbReference type="PANTHER" id="PTHR22829:SF16">
    <property type="entry name" value="PH DOMAIN-CONTAINING PROTEIN"/>
    <property type="match status" value="1"/>
</dbReference>
<keyword evidence="3" id="KW-1185">Reference proteome</keyword>
<dbReference type="InterPro" id="IPR036390">
    <property type="entry name" value="WH_DNA-bd_sf"/>
</dbReference>
<evidence type="ECO:0000313" key="2">
    <source>
        <dbReference type="EMBL" id="ACB50522.1"/>
    </source>
</evidence>
<dbReference type="CDD" id="cd04371">
    <property type="entry name" value="DEP"/>
    <property type="match status" value="1"/>
</dbReference>
<dbReference type="SMART" id="SM00049">
    <property type="entry name" value="DEP"/>
    <property type="match status" value="1"/>
</dbReference>
<dbReference type="eggNOG" id="COG5422">
    <property type="taxonomic scope" value="Bacteria"/>
</dbReference>
<gene>
    <name evidence="2" type="ordered locus">cce_1172</name>
</gene>
<organism evidence="2 3">
    <name type="scientific">Crocosphaera subtropica (strain ATCC 51142 / BH68)</name>
    <name type="common">Cyanothece sp. (strain ATCC 51142)</name>
    <dbReference type="NCBI Taxonomy" id="43989"/>
    <lineage>
        <taxon>Bacteria</taxon>
        <taxon>Bacillati</taxon>
        <taxon>Cyanobacteriota</taxon>
        <taxon>Cyanophyceae</taxon>
        <taxon>Oscillatoriophycideae</taxon>
        <taxon>Chroococcales</taxon>
        <taxon>Aphanothecaceae</taxon>
        <taxon>Crocosphaera</taxon>
        <taxon>Crocosphaera subtropica</taxon>
    </lineage>
</organism>
<dbReference type="AlphaFoldDB" id="B1WUS1"/>
<reference evidence="2 3" key="1">
    <citation type="journal article" date="2008" name="Proc. Natl. Acad. Sci. U.S.A.">
        <title>The genome of Cyanothece 51142, a unicellular diazotrophic cyanobacterium important in the marine nitrogen cycle.</title>
        <authorList>
            <person name="Welsh E.A."/>
            <person name="Liberton M."/>
            <person name="Stoeckel J."/>
            <person name="Loh T."/>
            <person name="Elvitigala T."/>
            <person name="Wang C."/>
            <person name="Wollam A."/>
            <person name="Fulton R.S."/>
            <person name="Clifton S.W."/>
            <person name="Jacobs J.M."/>
            <person name="Aurora R."/>
            <person name="Ghosh B.K."/>
            <person name="Sherman L.A."/>
            <person name="Smith R.D."/>
            <person name="Wilson R.K."/>
            <person name="Pakrasi H.B."/>
        </authorList>
    </citation>
    <scope>NUCLEOTIDE SEQUENCE [LARGE SCALE GENOMIC DNA]</scope>
    <source>
        <strain evidence="3">ATCC 51142 / BH68</strain>
    </source>
</reference>
<dbReference type="InterPro" id="IPR000591">
    <property type="entry name" value="DEP_dom"/>
</dbReference>
<dbReference type="Proteomes" id="UP000001203">
    <property type="component" value="Chromosome circular"/>
</dbReference>
<dbReference type="GO" id="GO:0023051">
    <property type="term" value="P:regulation of signaling"/>
    <property type="evidence" value="ECO:0007669"/>
    <property type="project" value="TreeGrafter"/>
</dbReference>
<dbReference type="PROSITE" id="PS50186">
    <property type="entry name" value="DEP"/>
    <property type="match status" value="1"/>
</dbReference>
<accession>B1WUS1</accession>
<dbReference type="InterPro" id="IPR051832">
    <property type="entry name" value="mTOR-Rac_regulators"/>
</dbReference>
<dbReference type="Pfam" id="PF00610">
    <property type="entry name" value="DEP"/>
    <property type="match status" value="1"/>
</dbReference>